<accession>D8JWB3</accession>
<proteinExistence type="predicted"/>
<evidence type="ECO:0000313" key="1">
    <source>
        <dbReference type="EMBL" id="ADJ23026.1"/>
    </source>
</evidence>
<dbReference type="EMBL" id="CP002083">
    <property type="protein sequence ID" value="ADJ23026.1"/>
    <property type="molecule type" value="Genomic_DNA"/>
</dbReference>
<name>D8JWB3_HYPDA</name>
<reference evidence="2" key="1">
    <citation type="journal article" date="2011" name="J. Bacteriol.">
        <title>Genome sequences of eight morphologically diverse alphaproteobacteria.</title>
        <authorList>
            <consortium name="US DOE Joint Genome Institute"/>
            <person name="Brown P.J."/>
            <person name="Kysela D.T."/>
            <person name="Buechlein A."/>
            <person name="Hemmerich C."/>
            <person name="Brun Y.V."/>
        </authorList>
    </citation>
    <scope>NUCLEOTIDE SEQUENCE [LARGE SCALE GENOMIC DNA]</scope>
    <source>
        <strain evidence="2">ATCC 51888 / DSM 1869 / NCIB 11706 / TK 0415</strain>
    </source>
</reference>
<organism evidence="1 2">
    <name type="scientific">Hyphomicrobium denitrificans (strain ATCC 51888 / DSM 1869 / NCIMB 11706 / TK 0415)</name>
    <dbReference type="NCBI Taxonomy" id="582899"/>
    <lineage>
        <taxon>Bacteria</taxon>
        <taxon>Pseudomonadati</taxon>
        <taxon>Pseudomonadota</taxon>
        <taxon>Alphaproteobacteria</taxon>
        <taxon>Hyphomicrobiales</taxon>
        <taxon>Hyphomicrobiaceae</taxon>
        <taxon>Hyphomicrobium</taxon>
    </lineage>
</organism>
<dbReference type="RefSeq" id="WP_013215241.1">
    <property type="nucleotide sequence ID" value="NC_014313.1"/>
</dbReference>
<gene>
    <name evidence="1" type="ordered locus">Hden_1214</name>
</gene>
<dbReference type="KEGG" id="hdn:Hden_1214"/>
<sequence>MKKPLMGVSEGAWSFNAEAEDRKVFLTVATSTGSTEIALHSDEALCLARAILVEMSDFAIDG</sequence>
<evidence type="ECO:0000313" key="2">
    <source>
        <dbReference type="Proteomes" id="UP000002033"/>
    </source>
</evidence>
<dbReference type="AlphaFoldDB" id="D8JWB3"/>
<dbReference type="Proteomes" id="UP000002033">
    <property type="component" value="Chromosome"/>
</dbReference>
<dbReference type="HOGENOM" id="CLU_2898108_0_0_5"/>
<dbReference type="STRING" id="582899.Hden_1214"/>
<keyword evidence="2" id="KW-1185">Reference proteome</keyword>
<protein>
    <submittedName>
        <fullName evidence="1">Uncharacterized protein</fullName>
    </submittedName>
</protein>